<feature type="transmembrane region" description="Helical" evidence="1">
    <location>
        <begin position="146"/>
        <end position="168"/>
    </location>
</feature>
<organism evidence="2 3">
    <name type="scientific">Halalkalibacter hemicellulosilyticusJCM 9152</name>
    <dbReference type="NCBI Taxonomy" id="1236971"/>
    <lineage>
        <taxon>Bacteria</taxon>
        <taxon>Bacillati</taxon>
        <taxon>Bacillota</taxon>
        <taxon>Bacilli</taxon>
        <taxon>Bacillales</taxon>
        <taxon>Bacillaceae</taxon>
        <taxon>Halalkalibacter</taxon>
    </lineage>
</organism>
<evidence type="ECO:0000313" key="2">
    <source>
        <dbReference type="EMBL" id="GAE32536.1"/>
    </source>
</evidence>
<reference evidence="2" key="1">
    <citation type="journal article" date="2014" name="Genome Announc.">
        <title>Draft Genome Sequences of Three Alkaliphilic Bacillus Strains, Bacillus wakoensis JCM 9140T, Bacillus akibai JCM 9157T, and Bacillus hemicellulosilyticus JCM 9152T.</title>
        <authorList>
            <person name="Yuki M."/>
            <person name="Oshima K."/>
            <person name="Suda W."/>
            <person name="Oshida Y."/>
            <person name="Kitamura K."/>
            <person name="Iida T."/>
            <person name="Hattori M."/>
            <person name="Ohkuma M."/>
        </authorList>
    </citation>
    <scope>NUCLEOTIDE SEQUENCE [LARGE SCALE GENOMIC DNA]</scope>
    <source>
        <strain evidence="2">JCM 9152</strain>
    </source>
</reference>
<feature type="transmembrane region" description="Helical" evidence="1">
    <location>
        <begin position="33"/>
        <end position="55"/>
    </location>
</feature>
<sequence>MKIISTILLVLVSFGISLYVYVNSIIIDEAAFGSRYVILFILPGTLLLVLIQLLLMPKLIKNQTFYSRYKDGFENIFLSLTFLLFLLHGGILLVATGVDFQILRLIPIIVGVVLVTTANTLPRFIVDVDQQSKNLPQTMNEAWNVILRPFSLPLFIGGIILVMCAFLPSQFILFGFLSVLVVTLIISFTHSYRAYKLRMNFKK</sequence>
<keyword evidence="1" id="KW-0812">Transmembrane</keyword>
<dbReference type="EMBL" id="BAUU01000039">
    <property type="protein sequence ID" value="GAE32536.1"/>
    <property type="molecule type" value="Genomic_DNA"/>
</dbReference>
<protein>
    <submittedName>
        <fullName evidence="2">Uncharacterized protein</fullName>
    </submittedName>
</protein>
<dbReference type="Proteomes" id="UP000018895">
    <property type="component" value="Unassembled WGS sequence"/>
</dbReference>
<gene>
    <name evidence="2" type="ORF">JCM9152_4073</name>
</gene>
<keyword evidence="1" id="KW-0472">Membrane</keyword>
<dbReference type="RefSeq" id="WP_035346848.1">
    <property type="nucleotide sequence ID" value="NZ_BAUU01000039.1"/>
</dbReference>
<keyword evidence="1" id="KW-1133">Transmembrane helix</keyword>
<proteinExistence type="predicted"/>
<dbReference type="STRING" id="1236971.JCM9152_4073"/>
<feature type="transmembrane region" description="Helical" evidence="1">
    <location>
        <begin position="7"/>
        <end position="27"/>
    </location>
</feature>
<evidence type="ECO:0000313" key="3">
    <source>
        <dbReference type="Proteomes" id="UP000018895"/>
    </source>
</evidence>
<keyword evidence="3" id="KW-1185">Reference proteome</keyword>
<dbReference type="OrthoDB" id="2866591at2"/>
<feature type="transmembrane region" description="Helical" evidence="1">
    <location>
        <begin position="76"/>
        <end position="96"/>
    </location>
</feature>
<comment type="caution">
    <text evidence="2">The sequence shown here is derived from an EMBL/GenBank/DDBJ whole genome shotgun (WGS) entry which is preliminary data.</text>
</comment>
<feature type="transmembrane region" description="Helical" evidence="1">
    <location>
        <begin position="102"/>
        <end position="125"/>
    </location>
</feature>
<accession>W4QKD2</accession>
<evidence type="ECO:0000256" key="1">
    <source>
        <dbReference type="SAM" id="Phobius"/>
    </source>
</evidence>
<dbReference type="AlphaFoldDB" id="W4QKD2"/>
<feature type="transmembrane region" description="Helical" evidence="1">
    <location>
        <begin position="174"/>
        <end position="195"/>
    </location>
</feature>
<name>W4QKD2_9BACI</name>